<comment type="caution">
    <text evidence="2">The sequence shown here is derived from an EMBL/GenBank/DDBJ whole genome shotgun (WGS) entry which is preliminary data.</text>
</comment>
<dbReference type="PANTHER" id="PTHR33303">
    <property type="entry name" value="CYTOPLASMIC PROTEIN-RELATED"/>
    <property type="match status" value="1"/>
</dbReference>
<sequence>MLVRDSAGLKKILEESKTIAVVGLSPREEATSHRVARYLQDQGYRIVPVNPRAVDQQILGEQVYPSLESLPFPVDIVDVFRRSEFLPAVATDFLKAEAKVFWAQQGLFSQEALDLLTQAGIQEIVMDRCIKVDHQLLVDPHAL</sequence>
<dbReference type="OrthoDB" id="9804695at2"/>
<dbReference type="Pfam" id="PF13380">
    <property type="entry name" value="CoA_binding_2"/>
    <property type="match status" value="1"/>
</dbReference>
<dbReference type="SMART" id="SM00881">
    <property type="entry name" value="CoA_binding"/>
    <property type="match status" value="1"/>
</dbReference>
<dbReference type="PANTHER" id="PTHR33303:SF2">
    <property type="entry name" value="COA-BINDING DOMAIN-CONTAINING PROTEIN"/>
    <property type="match status" value="1"/>
</dbReference>
<dbReference type="Gene3D" id="3.40.50.720">
    <property type="entry name" value="NAD(P)-binding Rossmann-like Domain"/>
    <property type="match status" value="1"/>
</dbReference>
<dbReference type="Proteomes" id="UP000461595">
    <property type="component" value="Unassembled WGS sequence"/>
</dbReference>
<dbReference type="InterPro" id="IPR003781">
    <property type="entry name" value="CoA-bd"/>
</dbReference>
<organism evidence="2 3">
    <name type="scientific">Streptococcus danieliae</name>
    <dbReference type="NCBI Taxonomy" id="747656"/>
    <lineage>
        <taxon>Bacteria</taxon>
        <taxon>Bacillati</taxon>
        <taxon>Bacillota</taxon>
        <taxon>Bacilli</taxon>
        <taxon>Lactobacillales</taxon>
        <taxon>Streptococcaceae</taxon>
        <taxon>Streptococcus</taxon>
    </lineage>
</organism>
<dbReference type="InterPro" id="IPR036291">
    <property type="entry name" value="NAD(P)-bd_dom_sf"/>
</dbReference>
<evidence type="ECO:0000313" key="2">
    <source>
        <dbReference type="EMBL" id="MVX58273.1"/>
    </source>
</evidence>
<name>A0A7X3G6X9_9STRE</name>
<reference evidence="2 3" key="1">
    <citation type="submission" date="2019-12" db="EMBL/GenBank/DDBJ databases">
        <title>Microbes associate with the intestines of laboratory mice.</title>
        <authorList>
            <person name="Navarre W."/>
            <person name="Wong E."/>
        </authorList>
    </citation>
    <scope>NUCLEOTIDE SEQUENCE [LARGE SCALE GENOMIC DNA]</scope>
    <source>
        <strain evidence="2 3">NM51_B2-22</strain>
    </source>
</reference>
<evidence type="ECO:0000313" key="3">
    <source>
        <dbReference type="Proteomes" id="UP000461595"/>
    </source>
</evidence>
<accession>A0A7X3G6X9</accession>
<feature type="domain" description="CoA-binding" evidence="1">
    <location>
        <begin position="12"/>
        <end position="107"/>
    </location>
</feature>
<dbReference type="RefSeq" id="WP_160332102.1">
    <property type="nucleotide sequence ID" value="NZ_WSRS01000005.1"/>
</dbReference>
<evidence type="ECO:0000259" key="1">
    <source>
        <dbReference type="SMART" id="SM00881"/>
    </source>
</evidence>
<dbReference type="EMBL" id="WSRS01000005">
    <property type="protein sequence ID" value="MVX58273.1"/>
    <property type="molecule type" value="Genomic_DNA"/>
</dbReference>
<dbReference type="SUPFAM" id="SSF51735">
    <property type="entry name" value="NAD(P)-binding Rossmann-fold domains"/>
    <property type="match status" value="1"/>
</dbReference>
<proteinExistence type="predicted"/>
<dbReference type="AlphaFoldDB" id="A0A7X3G6X9"/>
<gene>
    <name evidence="2" type="ORF">E5983_01110</name>
</gene>
<protein>
    <submittedName>
        <fullName evidence="2">CoA-binding protein</fullName>
    </submittedName>
</protein>